<reference evidence="1 2" key="1">
    <citation type="submission" date="2016-04" db="EMBL/GenBank/DDBJ databases">
        <title>Complete genome sequence of Dokdonella koreensis DS-123T.</title>
        <authorList>
            <person name="Kim J.F."/>
            <person name="Lee H."/>
            <person name="Kwak M.-J."/>
        </authorList>
    </citation>
    <scope>NUCLEOTIDE SEQUENCE [LARGE SCALE GENOMIC DNA]</scope>
    <source>
        <strain evidence="1 2">DS-123</strain>
    </source>
</reference>
<sequence length="95" mass="9861">MVYQFTYNNSETGPITVTGAEREIVVAASCSSPPMGGGAPGVPLNIQSMGLQNGTNYLLIVTSDSGLPTTTPPRCGDFSVTYTALPVSLQSFSVE</sequence>
<protein>
    <submittedName>
        <fullName evidence="1">Uncharacterized protein</fullName>
    </submittedName>
</protein>
<dbReference type="STRING" id="1300342.I596_860"/>
<keyword evidence="2" id="KW-1185">Reference proteome</keyword>
<evidence type="ECO:0000313" key="2">
    <source>
        <dbReference type="Proteomes" id="UP000076830"/>
    </source>
</evidence>
<dbReference type="EMBL" id="CP015249">
    <property type="protein sequence ID" value="ANB16891.1"/>
    <property type="molecule type" value="Genomic_DNA"/>
</dbReference>
<dbReference type="Proteomes" id="UP000076830">
    <property type="component" value="Chromosome"/>
</dbReference>
<organism evidence="1 2">
    <name type="scientific">Dokdonella koreensis DS-123</name>
    <dbReference type="NCBI Taxonomy" id="1300342"/>
    <lineage>
        <taxon>Bacteria</taxon>
        <taxon>Pseudomonadati</taxon>
        <taxon>Pseudomonadota</taxon>
        <taxon>Gammaproteobacteria</taxon>
        <taxon>Lysobacterales</taxon>
        <taxon>Rhodanobacteraceae</taxon>
        <taxon>Dokdonella</taxon>
    </lineage>
</organism>
<dbReference type="KEGG" id="dko:I596_860"/>
<dbReference type="AlphaFoldDB" id="A0A160DSL8"/>
<evidence type="ECO:0000313" key="1">
    <source>
        <dbReference type="EMBL" id="ANB16891.1"/>
    </source>
</evidence>
<accession>A0A160DSL8</accession>
<gene>
    <name evidence="1" type="ORF">I596_860</name>
</gene>
<name>A0A160DSL8_9GAMM</name>
<proteinExistence type="predicted"/>